<dbReference type="Proteomes" id="UP001501844">
    <property type="component" value="Unassembled WGS sequence"/>
</dbReference>
<feature type="chain" id="PRO_5045279572" description="Beta-lactamase-related domain-containing protein" evidence="2">
    <location>
        <begin position="27"/>
        <end position="614"/>
    </location>
</feature>
<dbReference type="InterPro" id="IPR001466">
    <property type="entry name" value="Beta-lactam-related"/>
</dbReference>
<name>A0ABP8FAC5_9BACT</name>
<dbReference type="PANTHER" id="PTHR43283">
    <property type="entry name" value="BETA-LACTAMASE-RELATED"/>
    <property type="match status" value="1"/>
</dbReference>
<accession>A0ABP8FAC5</accession>
<keyword evidence="1" id="KW-0378">Hydrolase</keyword>
<evidence type="ECO:0000256" key="2">
    <source>
        <dbReference type="SAM" id="SignalP"/>
    </source>
</evidence>
<proteinExistence type="predicted"/>
<feature type="signal peptide" evidence="2">
    <location>
        <begin position="1"/>
        <end position="26"/>
    </location>
</feature>
<dbReference type="InterPro" id="IPR050789">
    <property type="entry name" value="Diverse_Enzym_Activities"/>
</dbReference>
<keyword evidence="2" id="KW-0732">Signal</keyword>
<reference evidence="5" key="1">
    <citation type="journal article" date="2019" name="Int. J. Syst. Evol. Microbiol.">
        <title>The Global Catalogue of Microorganisms (GCM) 10K type strain sequencing project: providing services to taxonomists for standard genome sequencing and annotation.</title>
        <authorList>
            <consortium name="The Broad Institute Genomics Platform"/>
            <consortium name="The Broad Institute Genome Sequencing Center for Infectious Disease"/>
            <person name="Wu L."/>
            <person name="Ma J."/>
        </authorList>
    </citation>
    <scope>NUCLEOTIDE SEQUENCE [LARGE SCALE GENOMIC DNA]</scope>
    <source>
        <strain evidence="5">JCM 17917</strain>
    </source>
</reference>
<dbReference type="InterPro" id="IPR012338">
    <property type="entry name" value="Beta-lactam/transpept-like"/>
</dbReference>
<dbReference type="RefSeq" id="WP_345162418.1">
    <property type="nucleotide sequence ID" value="NZ_BAABGX010000001.1"/>
</dbReference>
<dbReference type="Gene3D" id="3.40.710.10">
    <property type="entry name" value="DD-peptidase/beta-lactamase superfamily"/>
    <property type="match status" value="1"/>
</dbReference>
<comment type="caution">
    <text evidence="4">The sequence shown here is derived from an EMBL/GenBank/DDBJ whole genome shotgun (WGS) entry which is preliminary data.</text>
</comment>
<evidence type="ECO:0000313" key="4">
    <source>
        <dbReference type="EMBL" id="GAA4298690.1"/>
    </source>
</evidence>
<dbReference type="EMBL" id="BAABGX010000001">
    <property type="protein sequence ID" value="GAA4298690.1"/>
    <property type="molecule type" value="Genomic_DNA"/>
</dbReference>
<sequence>MLHSLKGRFTQLALLLCLTGIGFAGASKEESPVKKNLTWWQQQKEASQTTVLLNNGSKAVPIQNLQQSIASLSLGVGQATMFDSLLNKYTTVATLSGESLAKDTLAKGLATYLAPYQTVIVQIPAEELQYLPNLNLLKSLQSQKKLVLAVYGNKELLPLADAVTAPMVWADEETPATAHYVAQLLFGGVGATARLSQTYSTKYQKGQGHSTQATRLKYGVPEELGINSADLQPSIDAIVAEAISQKATPGAVVMVVKNGTVIFNKAYGSHTYDNTRPTQIDDIYDLASLTKTSASTVALMQLYDQKKLDLNAPLGTYIPSVKESNKASLKMKQVLLHESGMPAGVTLPVPAGYAQKQFSEQFKVQASDSLFLSNAYYQEVLWPRMVHSKLNTPGKYVYSDLTMYFMKEIVELQAEASIQDFVQSAFYLPLGMQTAGYLPLTRFDKSRIVPTERDTYFRKTLLQGYVHDGGAAKVGGVAGHAGLFSTANDMAILHQMLLNKGAYGGRQYVKPETVELFTSRQSKVSRRGLGFDRWDPDTSKHYPSQLASSQTYGHTGYTGTCVWVDPKHELVYIFLSNRVHPSVSNKLNTLNIRPRIQDAIYKAIEKSQTVQVKS</sequence>
<dbReference type="PANTHER" id="PTHR43283:SF11">
    <property type="entry name" value="BETA-LACTAMASE-RELATED DOMAIN-CONTAINING PROTEIN"/>
    <property type="match status" value="1"/>
</dbReference>
<evidence type="ECO:0000313" key="5">
    <source>
        <dbReference type="Proteomes" id="UP001501844"/>
    </source>
</evidence>
<organism evidence="4 5">
    <name type="scientific">Nibribacter koreensis</name>
    <dbReference type="NCBI Taxonomy" id="1084519"/>
    <lineage>
        <taxon>Bacteria</taxon>
        <taxon>Pseudomonadati</taxon>
        <taxon>Bacteroidota</taxon>
        <taxon>Cytophagia</taxon>
        <taxon>Cytophagales</taxon>
        <taxon>Hymenobacteraceae</taxon>
        <taxon>Nibribacter</taxon>
    </lineage>
</organism>
<keyword evidence="5" id="KW-1185">Reference proteome</keyword>
<gene>
    <name evidence="4" type="ORF">GCM10023183_07160</name>
</gene>
<feature type="domain" description="Beta-lactamase-related" evidence="3">
    <location>
        <begin position="235"/>
        <end position="591"/>
    </location>
</feature>
<evidence type="ECO:0000259" key="3">
    <source>
        <dbReference type="Pfam" id="PF00144"/>
    </source>
</evidence>
<protein>
    <recommendedName>
        <fullName evidence="3">Beta-lactamase-related domain-containing protein</fullName>
    </recommendedName>
</protein>
<evidence type="ECO:0000256" key="1">
    <source>
        <dbReference type="ARBA" id="ARBA00022801"/>
    </source>
</evidence>
<dbReference type="SUPFAM" id="SSF56601">
    <property type="entry name" value="beta-lactamase/transpeptidase-like"/>
    <property type="match status" value="1"/>
</dbReference>
<dbReference type="Pfam" id="PF00144">
    <property type="entry name" value="Beta-lactamase"/>
    <property type="match status" value="1"/>
</dbReference>